<dbReference type="STRING" id="6313.A0A0K0CUM8"/>
<sequence length="127" mass="14138">MMLTAVVIAGPLDSQNKCTSQSYCVTVRSRTGLVQRSCDGNSMDQISLCAPNLSRRRIANSDYIYRSNGGSSHHQHRSTRRYSSLDRSCFSGGELGEVCCCSTDFCNCYGSTVRWMAILLILLLFFE</sequence>
<organism evidence="1 2">
    <name type="scientific">Angiostrongylus cantonensis</name>
    <name type="common">Rat lungworm</name>
    <dbReference type="NCBI Taxonomy" id="6313"/>
    <lineage>
        <taxon>Eukaryota</taxon>
        <taxon>Metazoa</taxon>
        <taxon>Ecdysozoa</taxon>
        <taxon>Nematoda</taxon>
        <taxon>Chromadorea</taxon>
        <taxon>Rhabditida</taxon>
        <taxon>Rhabditina</taxon>
        <taxon>Rhabditomorpha</taxon>
        <taxon>Strongyloidea</taxon>
        <taxon>Metastrongylidae</taxon>
        <taxon>Angiostrongylus</taxon>
    </lineage>
</organism>
<reference evidence="2" key="2">
    <citation type="submission" date="2017-02" db="UniProtKB">
        <authorList>
            <consortium name="WormBaseParasite"/>
        </authorList>
    </citation>
    <scope>IDENTIFICATION</scope>
</reference>
<keyword evidence="1" id="KW-1185">Reference proteome</keyword>
<name>A0A0K0CUM8_ANGCA</name>
<accession>A0A0K0CUM8</accession>
<dbReference type="WBParaSite" id="ACAC_0000094101-mRNA-1">
    <property type="protein sequence ID" value="ACAC_0000094101-mRNA-1"/>
    <property type="gene ID" value="ACAC_0000094101"/>
</dbReference>
<dbReference type="Proteomes" id="UP000035642">
    <property type="component" value="Unassembled WGS sequence"/>
</dbReference>
<evidence type="ECO:0000313" key="2">
    <source>
        <dbReference type="WBParaSite" id="ACAC_0000094101-mRNA-1"/>
    </source>
</evidence>
<dbReference type="AlphaFoldDB" id="A0A0K0CUM8"/>
<protein>
    <submittedName>
        <fullName evidence="2">Uncharacterized protein</fullName>
    </submittedName>
</protein>
<proteinExistence type="predicted"/>
<reference evidence="1" key="1">
    <citation type="submission" date="2012-09" db="EMBL/GenBank/DDBJ databases">
        <authorList>
            <person name="Martin A.A."/>
        </authorList>
    </citation>
    <scope>NUCLEOTIDE SEQUENCE</scope>
</reference>
<evidence type="ECO:0000313" key="1">
    <source>
        <dbReference type="Proteomes" id="UP000035642"/>
    </source>
</evidence>